<evidence type="ECO:0000313" key="2">
    <source>
        <dbReference type="Proteomes" id="UP000293638"/>
    </source>
</evidence>
<comment type="caution">
    <text evidence="1">The sequence shown here is derived from an EMBL/GenBank/DDBJ whole genome shotgun (WGS) entry which is preliminary data.</text>
</comment>
<name>A0A4Q7NRU2_9ACTN</name>
<gene>
    <name evidence="1" type="ORF">EV189_1255</name>
</gene>
<sequence length="146" mass="15619">MTSILVLTEEALTAHDVERIATLHGTDQVSVHLLVAPEDRRDLVDALDDVALGRLPGRGRPDGVRGEQAVEQSRDALAARGLAVTAQLSGGDPVAEAAGAATDEIWVVTPPHLVEEALHRDWASKLRERTGRPVLHFVSGTDRVVS</sequence>
<reference evidence="1 2" key="1">
    <citation type="submission" date="2019-02" db="EMBL/GenBank/DDBJ databases">
        <title>Genomic Encyclopedia of Type Strains, Phase IV (KMG-IV): sequencing the most valuable type-strain genomes for metagenomic binning, comparative biology and taxonomic classification.</title>
        <authorList>
            <person name="Goeker M."/>
        </authorList>
    </citation>
    <scope>NUCLEOTIDE SEQUENCE [LARGE SCALE GENOMIC DNA]</scope>
    <source>
        <strain evidence="1 2">DSM 45622</strain>
    </source>
</reference>
<evidence type="ECO:0000313" key="1">
    <source>
        <dbReference type="EMBL" id="RZS89488.1"/>
    </source>
</evidence>
<evidence type="ECO:0008006" key="3">
    <source>
        <dbReference type="Google" id="ProtNLM"/>
    </source>
</evidence>
<keyword evidence="2" id="KW-1185">Reference proteome</keyword>
<dbReference type="Proteomes" id="UP000293638">
    <property type="component" value="Unassembled WGS sequence"/>
</dbReference>
<proteinExistence type="predicted"/>
<dbReference type="SUPFAM" id="SSF52402">
    <property type="entry name" value="Adenine nucleotide alpha hydrolases-like"/>
    <property type="match status" value="1"/>
</dbReference>
<dbReference type="RefSeq" id="WP_130492093.1">
    <property type="nucleotide sequence ID" value="NZ_SGXD01000002.1"/>
</dbReference>
<dbReference type="Gene3D" id="3.40.50.620">
    <property type="entry name" value="HUPs"/>
    <property type="match status" value="1"/>
</dbReference>
<protein>
    <recommendedName>
        <fullName evidence="3">Universal stress protein family protein</fullName>
    </recommendedName>
</protein>
<dbReference type="AlphaFoldDB" id="A0A4Q7NRU2"/>
<organism evidence="1 2">
    <name type="scientific">Motilibacter rhizosphaerae</name>
    <dbReference type="NCBI Taxonomy" id="598652"/>
    <lineage>
        <taxon>Bacteria</taxon>
        <taxon>Bacillati</taxon>
        <taxon>Actinomycetota</taxon>
        <taxon>Actinomycetes</taxon>
        <taxon>Motilibacterales</taxon>
        <taxon>Motilibacteraceae</taxon>
        <taxon>Motilibacter</taxon>
    </lineage>
</organism>
<accession>A0A4Q7NRU2</accession>
<dbReference type="InterPro" id="IPR014729">
    <property type="entry name" value="Rossmann-like_a/b/a_fold"/>
</dbReference>
<dbReference type="EMBL" id="SGXD01000002">
    <property type="protein sequence ID" value="RZS89488.1"/>
    <property type="molecule type" value="Genomic_DNA"/>
</dbReference>
<dbReference type="OrthoDB" id="3825223at2"/>